<keyword evidence="3" id="KW-1185">Reference proteome</keyword>
<evidence type="ECO:0000259" key="1">
    <source>
        <dbReference type="PROSITE" id="PS51832"/>
    </source>
</evidence>
<reference evidence="3" key="1">
    <citation type="journal article" date="2019" name="Int. J. Syst. Evol. Microbiol.">
        <title>Halobacteriovorax valvorus sp. nov., a novel prokaryotic predator isolated from coastal seawater of China.</title>
        <authorList>
            <person name="Chen M.-X."/>
        </authorList>
    </citation>
    <scope>NUCLEOTIDE SEQUENCE [LARGE SCALE GENOMIC DNA]</scope>
    <source>
        <strain evidence="3">BL9</strain>
    </source>
</reference>
<dbReference type="PROSITE" id="PS51832">
    <property type="entry name" value="HD_GYP"/>
    <property type="match status" value="1"/>
</dbReference>
<dbReference type="Proteomes" id="UP000443582">
    <property type="component" value="Unassembled WGS sequence"/>
</dbReference>
<accession>A0ABY0IFP0</accession>
<gene>
    <name evidence="2" type="ORF">DAY19_08655</name>
</gene>
<dbReference type="SUPFAM" id="SSF109604">
    <property type="entry name" value="HD-domain/PDEase-like"/>
    <property type="match status" value="1"/>
</dbReference>
<organism evidence="2 3">
    <name type="scientific">Halobacteriovorax vibrionivorans</name>
    <dbReference type="NCBI Taxonomy" id="2152716"/>
    <lineage>
        <taxon>Bacteria</taxon>
        <taxon>Pseudomonadati</taxon>
        <taxon>Bdellovibrionota</taxon>
        <taxon>Bacteriovoracia</taxon>
        <taxon>Bacteriovoracales</taxon>
        <taxon>Halobacteriovoraceae</taxon>
        <taxon>Halobacteriovorax</taxon>
    </lineage>
</organism>
<evidence type="ECO:0000313" key="2">
    <source>
        <dbReference type="EMBL" id="RZF21749.1"/>
    </source>
</evidence>
<dbReference type="InterPro" id="IPR037522">
    <property type="entry name" value="HD_GYP_dom"/>
</dbReference>
<dbReference type="Gene3D" id="1.10.3210.10">
    <property type="entry name" value="Hypothetical protein af1432"/>
    <property type="match status" value="1"/>
</dbReference>
<evidence type="ECO:0000313" key="3">
    <source>
        <dbReference type="Proteomes" id="UP000443582"/>
    </source>
</evidence>
<comment type="caution">
    <text evidence="2">The sequence shown here is derived from an EMBL/GenBank/DDBJ whole genome shotgun (WGS) entry which is preliminary data.</text>
</comment>
<dbReference type="EMBL" id="QDKL01000002">
    <property type="protein sequence ID" value="RZF21749.1"/>
    <property type="molecule type" value="Genomic_DNA"/>
</dbReference>
<name>A0ABY0IFP0_9BACT</name>
<protein>
    <recommendedName>
        <fullName evidence="1">HD-GYP domain-containing protein</fullName>
    </recommendedName>
</protein>
<sequence>MSSMSFNVLIAEPDFELSDIYVLGIENTFQDSNITRVASFKDLKAKLNASGNYHLIISEYFRDGDEDIFSFLDSKSLNIPTLTITSFTEAEFINFERDITYHLKRAHLPKPFSYVSFENIVTELSGPSSFVQSRTAYKKINTEYFLRGTIALCDTYVKLSDSKFVKVIKRGDTFTISQIESYLDRDINYLYINKDDLDEFVVNAGEVSFLKYDPSTPAEHLDIAQKSIMTLKRLVGNYGISEGSMAVVDSYVSNLKKLSQGSVKLKNLLAEREQMTNYLYDHCYLTSILGVEILKQLAWGKKDNIETIILTSVYHDLLLEDESLARISSQGELLKAELSDYDKNIVLSHGRLISETLEKEGINDQNLYEILINHHERPDGNGFPRGLYAKQIKPLTAVFIVAHELAKKMEEYHYDLEYSEDIAKHMQANFSKDHFEKIVKIVDKILK</sequence>
<feature type="domain" description="HD-GYP" evidence="1">
    <location>
        <begin position="258"/>
        <end position="447"/>
    </location>
</feature>
<proteinExistence type="predicted"/>